<feature type="chain" id="PRO_5012142088" description="DUF4124 domain-containing protein" evidence="2">
    <location>
        <begin position="19"/>
        <end position="187"/>
    </location>
</feature>
<dbReference type="RefSeq" id="WP_087144018.1">
    <property type="nucleotide sequence ID" value="NZ_FUKI01000124.1"/>
</dbReference>
<dbReference type="OrthoDB" id="9914108at2"/>
<organism evidence="3 4">
    <name type="scientific">Crenothrix polyspora</name>
    <dbReference type="NCBI Taxonomy" id="360316"/>
    <lineage>
        <taxon>Bacteria</taxon>
        <taxon>Pseudomonadati</taxon>
        <taxon>Pseudomonadota</taxon>
        <taxon>Gammaproteobacteria</taxon>
        <taxon>Methylococcales</taxon>
        <taxon>Crenotrichaceae</taxon>
        <taxon>Crenothrix</taxon>
    </lineage>
</organism>
<feature type="region of interest" description="Disordered" evidence="1">
    <location>
        <begin position="137"/>
        <end position="187"/>
    </location>
</feature>
<dbReference type="Proteomes" id="UP000195667">
    <property type="component" value="Unassembled WGS sequence"/>
</dbReference>
<evidence type="ECO:0008006" key="5">
    <source>
        <dbReference type="Google" id="ProtNLM"/>
    </source>
</evidence>
<feature type="compositionally biased region" description="Polar residues" evidence="1">
    <location>
        <begin position="140"/>
        <end position="153"/>
    </location>
</feature>
<dbReference type="AlphaFoldDB" id="A0A1R4HD55"/>
<evidence type="ECO:0000313" key="3">
    <source>
        <dbReference type="EMBL" id="SJM93800.1"/>
    </source>
</evidence>
<accession>A0A1R4HD55</accession>
<evidence type="ECO:0000313" key="4">
    <source>
        <dbReference type="Proteomes" id="UP000195667"/>
    </source>
</evidence>
<dbReference type="EMBL" id="FUKI01000124">
    <property type="protein sequence ID" value="SJM93800.1"/>
    <property type="molecule type" value="Genomic_DNA"/>
</dbReference>
<proteinExistence type="predicted"/>
<sequence length="187" mass="21090">MKKMLFVVLAVTTVSVNAAVFKCQSPSGGLEYKSGSCAPLDTEQAVLAIKAKNPQQEQQARMRLQAWQERQEADKKQKLAVAKARQAEVDKKIALNAAVRTATAAEQQALATQALAGQIERQNRLNANNSLYEPQHHYDQQQQDKMYSGNQEHQLFGESHTDDLHRARHGHQGRHPRRHNEQVQHPE</sequence>
<name>A0A1R4HD55_9GAMM</name>
<protein>
    <recommendedName>
        <fullName evidence="5">DUF4124 domain-containing protein</fullName>
    </recommendedName>
</protein>
<evidence type="ECO:0000256" key="1">
    <source>
        <dbReference type="SAM" id="MobiDB-lite"/>
    </source>
</evidence>
<keyword evidence="2" id="KW-0732">Signal</keyword>
<feature type="signal peptide" evidence="2">
    <location>
        <begin position="1"/>
        <end position="18"/>
    </location>
</feature>
<gene>
    <name evidence="3" type="ORF">CRENPOLYSF1_480010</name>
</gene>
<keyword evidence="4" id="KW-1185">Reference proteome</keyword>
<evidence type="ECO:0000256" key="2">
    <source>
        <dbReference type="SAM" id="SignalP"/>
    </source>
</evidence>
<reference evidence="4" key="1">
    <citation type="submission" date="2017-02" db="EMBL/GenBank/DDBJ databases">
        <authorList>
            <person name="Daims H."/>
        </authorList>
    </citation>
    <scope>NUCLEOTIDE SEQUENCE [LARGE SCALE GENOMIC DNA]</scope>
</reference>
<feature type="compositionally biased region" description="Basic residues" evidence="1">
    <location>
        <begin position="166"/>
        <end position="178"/>
    </location>
</feature>